<feature type="domain" description="RGS" evidence="12">
    <location>
        <begin position="1280"/>
        <end position="1392"/>
    </location>
</feature>
<dbReference type="CDD" id="cd08731">
    <property type="entry name" value="RGS_RGS22_1"/>
    <property type="match status" value="1"/>
</dbReference>
<evidence type="ECO:0000256" key="8">
    <source>
        <dbReference type="ARBA" id="ARBA00048017"/>
    </source>
</evidence>
<evidence type="ECO:0000256" key="6">
    <source>
        <dbReference type="ARBA" id="ARBA00023163"/>
    </source>
</evidence>
<dbReference type="Pfam" id="PF08214">
    <property type="entry name" value="HAT_KAT11"/>
    <property type="match status" value="1"/>
</dbReference>
<feature type="domain" description="CBP/p300-type HAT" evidence="13">
    <location>
        <begin position="759"/>
        <end position="1218"/>
    </location>
</feature>
<evidence type="ECO:0000256" key="5">
    <source>
        <dbReference type="ARBA" id="ARBA00023015"/>
    </source>
</evidence>
<organism evidence="14 15">
    <name type="scientific">Phytophthora aleatoria</name>
    <dbReference type="NCBI Taxonomy" id="2496075"/>
    <lineage>
        <taxon>Eukaryota</taxon>
        <taxon>Sar</taxon>
        <taxon>Stramenopiles</taxon>
        <taxon>Oomycota</taxon>
        <taxon>Peronosporomycetes</taxon>
        <taxon>Peronosporales</taxon>
        <taxon>Peronosporaceae</taxon>
        <taxon>Phytophthora</taxon>
    </lineage>
</organism>
<keyword evidence="9" id="KW-0103">Bromodomain</keyword>
<evidence type="ECO:0000256" key="2">
    <source>
        <dbReference type="ARBA" id="ARBA00013184"/>
    </source>
</evidence>
<evidence type="ECO:0000259" key="11">
    <source>
        <dbReference type="PROSITE" id="PS50014"/>
    </source>
</evidence>
<feature type="compositionally biased region" description="Basic residues" evidence="10">
    <location>
        <begin position="319"/>
        <end position="330"/>
    </location>
</feature>
<comment type="subcellular location">
    <subcellularLocation>
        <location evidence="1">Nucleus</location>
    </subcellularLocation>
</comment>
<dbReference type="PANTHER" id="PTHR13808">
    <property type="entry name" value="CBP/P300-RELATED"/>
    <property type="match status" value="1"/>
</dbReference>
<evidence type="ECO:0000259" key="12">
    <source>
        <dbReference type="PROSITE" id="PS50132"/>
    </source>
</evidence>
<dbReference type="Pfam" id="PF00615">
    <property type="entry name" value="RGS"/>
    <property type="match status" value="1"/>
</dbReference>
<dbReference type="GO" id="GO:0045944">
    <property type="term" value="P:positive regulation of transcription by RNA polymerase II"/>
    <property type="evidence" value="ECO:0007669"/>
    <property type="project" value="TreeGrafter"/>
</dbReference>
<evidence type="ECO:0000256" key="4">
    <source>
        <dbReference type="ARBA" id="ARBA00022853"/>
    </source>
</evidence>
<dbReference type="SMART" id="SM01250">
    <property type="entry name" value="KAT11"/>
    <property type="match status" value="1"/>
</dbReference>
<evidence type="ECO:0000256" key="7">
    <source>
        <dbReference type="ARBA" id="ARBA00023242"/>
    </source>
</evidence>
<keyword evidence="6" id="KW-0804">Transcription</keyword>
<keyword evidence="7" id="KW-0539">Nucleus</keyword>
<dbReference type="EC" id="2.3.1.48" evidence="2"/>
<evidence type="ECO:0000256" key="1">
    <source>
        <dbReference type="ARBA" id="ARBA00004123"/>
    </source>
</evidence>
<feature type="domain" description="Bromo" evidence="11">
    <location>
        <begin position="487"/>
        <end position="559"/>
    </location>
</feature>
<evidence type="ECO:0000313" key="14">
    <source>
        <dbReference type="EMBL" id="KAG6971959.1"/>
    </source>
</evidence>
<dbReference type="InterPro" id="IPR031162">
    <property type="entry name" value="CBP_P300_HAT"/>
</dbReference>
<dbReference type="GO" id="GO:0031490">
    <property type="term" value="F:chromatin DNA binding"/>
    <property type="evidence" value="ECO:0007669"/>
    <property type="project" value="TreeGrafter"/>
</dbReference>
<dbReference type="PROSITE" id="PS51727">
    <property type="entry name" value="CBP_P300_HAT"/>
    <property type="match status" value="1"/>
</dbReference>
<dbReference type="PROSITE" id="PS50132">
    <property type="entry name" value="RGS"/>
    <property type="match status" value="2"/>
</dbReference>
<gene>
    <name evidence="14" type="ORF">JG688_00004205</name>
</gene>
<dbReference type="GO" id="GO:0003713">
    <property type="term" value="F:transcription coactivator activity"/>
    <property type="evidence" value="ECO:0007669"/>
    <property type="project" value="TreeGrafter"/>
</dbReference>
<protein>
    <recommendedName>
        <fullName evidence="2">histone acetyltransferase</fullName>
        <ecNumber evidence="2">2.3.1.48</ecNumber>
    </recommendedName>
</protein>
<feature type="domain" description="RGS" evidence="12">
    <location>
        <begin position="1402"/>
        <end position="1545"/>
    </location>
</feature>
<dbReference type="Proteomes" id="UP000709295">
    <property type="component" value="Unassembled WGS sequence"/>
</dbReference>
<evidence type="ECO:0000259" key="13">
    <source>
        <dbReference type="PROSITE" id="PS51727"/>
    </source>
</evidence>
<feature type="compositionally biased region" description="Polar residues" evidence="10">
    <location>
        <begin position="349"/>
        <end position="361"/>
    </location>
</feature>
<dbReference type="InterPro" id="IPR016137">
    <property type="entry name" value="RGS"/>
</dbReference>
<feature type="region of interest" description="Disordered" evidence="10">
    <location>
        <begin position="421"/>
        <end position="440"/>
    </location>
</feature>
<dbReference type="InterPro" id="IPR001487">
    <property type="entry name" value="Bromodomain"/>
</dbReference>
<evidence type="ECO:0000256" key="9">
    <source>
        <dbReference type="PROSITE-ProRule" id="PRU00035"/>
    </source>
</evidence>
<dbReference type="GO" id="GO:0004402">
    <property type="term" value="F:histone acetyltransferase activity"/>
    <property type="evidence" value="ECO:0007669"/>
    <property type="project" value="InterPro"/>
</dbReference>
<reference evidence="14" key="1">
    <citation type="submission" date="2021-01" db="EMBL/GenBank/DDBJ databases">
        <title>Phytophthora aleatoria, a newly-described species from Pinus radiata is distinct from Phytophthora cactorum isolates based on comparative genomics.</title>
        <authorList>
            <person name="Mcdougal R."/>
            <person name="Panda P."/>
            <person name="Williams N."/>
            <person name="Studholme D.J."/>
        </authorList>
    </citation>
    <scope>NUCLEOTIDE SEQUENCE</scope>
    <source>
        <strain evidence="14">NZFS 4037</strain>
    </source>
</reference>
<dbReference type="InterPro" id="IPR013178">
    <property type="entry name" value="Histone_AcTrfase_Rtt109/CBP"/>
</dbReference>
<dbReference type="PANTHER" id="PTHR13808:SF1">
    <property type="entry name" value="HISTONE ACETYLTRANSFERASE"/>
    <property type="match status" value="1"/>
</dbReference>
<dbReference type="PROSITE" id="PS50014">
    <property type="entry name" value="BROMODOMAIN_2"/>
    <property type="match status" value="1"/>
</dbReference>
<keyword evidence="5" id="KW-0805">Transcription regulation</keyword>
<evidence type="ECO:0000313" key="15">
    <source>
        <dbReference type="Proteomes" id="UP000709295"/>
    </source>
</evidence>
<sequence length="1862" mass="211562">MREDSMEVHEAASRLLACPRLSREREAERQRAIQQPLAVNWREKIEENGQVYISISSDDEEEDEREFEQIPQVSDVKQEFEPEIVTIDSSSNDEEGPVRVKRKLEALDELSELEIDDEEKEEEQPVVVVQEKKKKHQRQVATKENVLWEQHHVTGVRKRRLGEEDAAFLLFYGDRESPSANILRLIIELISTGMGESVEFKSRYAKYLLWCKLSSAVEAGLASERLVQSEWTKIVFSCAVPAHRRRSGPMPRPDLLPRPITITVRPLQFARRQPQRRSLCVPVVNSSAEAVTKQESVSTRATPEERAVALANRLAGKGVRSRPKSPKKSTKTNQTKSPRVEVRKRPLAATQNDGVASSNEYAQPARFSPRKQRRRNGEVGLPTVTPRQVVRAKSPSGQSISQKLMEPLPYDCRTLGDNRNLPLGWRPPGQEQDIADGRPRTVDPVEVNPMLQMTADEIAQHIASVRREGRFTSFEKVTDILLKLMSDPRNRHGVFNLPVDPVALELPTYTTIVQHPMDLGTIKRNLAAGEYLELEDFVSDVRLVFENAMLFNPESHYIHVDAQILLNRFNEAVKAEQNRQAKRQRVQHVCLVCRGNSCIVCNQQCLDITPPHLQCSAGCSTEIRKGSVYFITEDGTRVWCQKCRTRLARDRNSPDRTPDADTDATLDALIKKKCEVGVEPWVKCGECDRWLHQVCGLYNPVVGAYEAQKAPSTGPDGLSIETNPYVCPLCRCRRKRATPPPESPMRKILNADPDEHAQNSSCLNIPSCELSIFIQNFLRRGLNDIGEHEAAQTLYVRALSFPGEHLTVPEGVVRTFDENAQLLAQMRPGTDTNSQRLPARISYLSRGLYLFQKHEGMEVCLFTIYAQEFGDDCELEANRRSVYIAYLDSVRYLTPTSARTAAYHLIMLAYFDYVRRHGFSRVHIWSCPPQKRISYVFWCRPSFQKTPSAEHLRRWYNNLLTKAKEYGIVKDWTTLYDRYFSESVCGPSGNGESTPSASFVSVKEESGVGVSTRGTTVLSVNPDELVWPANQLPPIFDGDIIPSELERILGRIISRNEKQKRASENKKLATRGKNSSVARAGGKLSFGGVITRIKEEVTTDLPQVATRSLQVDVKVREVFSKCQFAIQRLKNDLLVVDLEVVDDENSEVEGAGFAGERRLKGCHPETLVPSWYEQVPRFFSSRFMFHQLCSLAGYQFDSLRRAKHSTMMMVHHYFNEQVAQLNVFCRECSLLITRSEHPHQLVFGPAPLTIPPRVPQQTEQTSMQLPPTAVAKDAFRRDFFLRCFTEREAQALELRFAFLHRVRQYKRLVGRRDLLPRAAKDIVASYLQQVESTNQLLLPPSAEPLQTRVLNAVTAGHCPLDLFNGLETLVRDHMTRDAFPQFLRSQEYTELCGALRSRRELPLAEVLVDSRRTQFLMKYLTAKFPGEEGNLHFWVHVQTRFLPLIQTTLFSVALFEEVQRHVRHVFNRFLVGETETGEGAGNAATRVPETVRRATLQQIMKLQSEPFSPPRYANLFRSAQDCVWGWLQTEVYLKFRTSSLYVMLVVETEDLETDQQLRRLSEHVQATVKRSATHFCLPFCPVATSSELRDVGLFSEVNTSPFCIGCEGVLSYQKKDSGADQRFRIRNSVYTTHKVSLHLQAPPTAGPNEYPPELLQTTAIVIDIDSDDIYVPEKVEIPELPQSILRSLESMLSTALHSSRITQADSHHFGPSKSPSFIEEMLDQTSQTDEPSAEVAPAQLELIDLSLDDSARLALLWFLEALFGDVVYYFCSLHQNFAVETQSTQADADEFLLFEVDSFLDAHNELGCRDFFRQCFHTELFRKFMLAQRKQFAFTSASVALEPSETSLEHETPPEAVPDVFI</sequence>
<evidence type="ECO:0000256" key="3">
    <source>
        <dbReference type="ARBA" id="ARBA00022679"/>
    </source>
</evidence>
<comment type="caution">
    <text evidence="14">The sequence shown here is derived from an EMBL/GenBank/DDBJ whole genome shotgun (WGS) entry which is preliminary data.</text>
</comment>
<feature type="region of interest" description="Disordered" evidence="10">
    <location>
        <begin position="312"/>
        <end position="384"/>
    </location>
</feature>
<dbReference type="GO" id="GO:0005667">
    <property type="term" value="C:transcription regulator complex"/>
    <property type="evidence" value="ECO:0007669"/>
    <property type="project" value="TreeGrafter"/>
</dbReference>
<dbReference type="EMBL" id="JAENGY010000146">
    <property type="protein sequence ID" value="KAG6971959.1"/>
    <property type="molecule type" value="Genomic_DNA"/>
</dbReference>
<comment type="catalytic activity">
    <reaction evidence="8">
        <text>L-lysyl-[protein] + acetyl-CoA = N(6)-acetyl-L-lysyl-[protein] + CoA + H(+)</text>
        <dbReference type="Rhea" id="RHEA:45948"/>
        <dbReference type="Rhea" id="RHEA-COMP:9752"/>
        <dbReference type="Rhea" id="RHEA-COMP:10731"/>
        <dbReference type="ChEBI" id="CHEBI:15378"/>
        <dbReference type="ChEBI" id="CHEBI:29969"/>
        <dbReference type="ChEBI" id="CHEBI:57287"/>
        <dbReference type="ChEBI" id="CHEBI:57288"/>
        <dbReference type="ChEBI" id="CHEBI:61930"/>
        <dbReference type="EC" id="2.3.1.48"/>
    </reaction>
</comment>
<keyword evidence="3" id="KW-0808">Transferase</keyword>
<accession>A0A8J5J118</accession>
<evidence type="ECO:0000256" key="10">
    <source>
        <dbReference type="SAM" id="MobiDB-lite"/>
    </source>
</evidence>
<dbReference type="GO" id="GO:0005634">
    <property type="term" value="C:nucleus"/>
    <property type="evidence" value="ECO:0007669"/>
    <property type="project" value="UniProtKB-SubCell"/>
</dbReference>
<dbReference type="SMART" id="SM00297">
    <property type="entry name" value="BROMO"/>
    <property type="match status" value="1"/>
</dbReference>
<name>A0A8J5J118_9STRA</name>
<dbReference type="GO" id="GO:0000123">
    <property type="term" value="C:histone acetyltransferase complex"/>
    <property type="evidence" value="ECO:0007669"/>
    <property type="project" value="TreeGrafter"/>
</dbReference>
<keyword evidence="15" id="KW-1185">Reference proteome</keyword>
<keyword evidence="4" id="KW-0156">Chromatin regulator</keyword>
<proteinExistence type="predicted"/>
<dbReference type="Pfam" id="PF00439">
    <property type="entry name" value="Bromodomain"/>
    <property type="match status" value="1"/>
</dbReference>